<reference evidence="2" key="1">
    <citation type="submission" date="2023-10" db="EMBL/GenBank/DDBJ databases">
        <title>Genome assembly of Pristionchus species.</title>
        <authorList>
            <person name="Yoshida K."/>
            <person name="Sommer R.J."/>
        </authorList>
    </citation>
    <scope>NUCLEOTIDE SEQUENCE</scope>
    <source>
        <strain evidence="2">RS5133</strain>
    </source>
</reference>
<organism evidence="2 3">
    <name type="scientific">Pristionchus fissidentatus</name>
    <dbReference type="NCBI Taxonomy" id="1538716"/>
    <lineage>
        <taxon>Eukaryota</taxon>
        <taxon>Metazoa</taxon>
        <taxon>Ecdysozoa</taxon>
        <taxon>Nematoda</taxon>
        <taxon>Chromadorea</taxon>
        <taxon>Rhabditida</taxon>
        <taxon>Rhabditina</taxon>
        <taxon>Diplogasteromorpha</taxon>
        <taxon>Diplogasteroidea</taxon>
        <taxon>Neodiplogasteridae</taxon>
        <taxon>Pristionchus</taxon>
    </lineage>
</organism>
<feature type="compositionally biased region" description="Basic and acidic residues" evidence="1">
    <location>
        <begin position="17"/>
        <end position="27"/>
    </location>
</feature>
<comment type="caution">
    <text evidence="2">The sequence shown here is derived from an EMBL/GenBank/DDBJ whole genome shotgun (WGS) entry which is preliminary data.</text>
</comment>
<name>A0AAV5V566_9BILA</name>
<gene>
    <name evidence="2" type="ORF">PFISCL1PPCAC_5828</name>
</gene>
<keyword evidence="3" id="KW-1185">Reference proteome</keyword>
<proteinExistence type="predicted"/>
<evidence type="ECO:0000256" key="1">
    <source>
        <dbReference type="SAM" id="MobiDB-lite"/>
    </source>
</evidence>
<feature type="region of interest" description="Disordered" evidence="1">
    <location>
        <begin position="1"/>
        <end position="27"/>
    </location>
</feature>
<evidence type="ECO:0000313" key="2">
    <source>
        <dbReference type="EMBL" id="GMT14531.1"/>
    </source>
</evidence>
<evidence type="ECO:0000313" key="3">
    <source>
        <dbReference type="Proteomes" id="UP001432322"/>
    </source>
</evidence>
<feature type="compositionally biased region" description="Acidic residues" evidence="1">
    <location>
        <begin position="1"/>
        <end position="16"/>
    </location>
</feature>
<feature type="non-terminal residue" evidence="2">
    <location>
        <position position="1"/>
    </location>
</feature>
<dbReference type="Proteomes" id="UP001432322">
    <property type="component" value="Unassembled WGS sequence"/>
</dbReference>
<sequence>SFEWSDEEMEINEEEKENGGRKSMDEDTLKELAQQHSIHQKELDRLNEVGSELKNALELRRRMEMCTIRGEIDIKLEVKVVTVFDGSMLVYLEVTSTIDWTLRDWDLLISFHPISPADSVPSLLPCSSSSYRIPPLPPSASHSILILPSSHPSQWPIVIRHFLVKQFTIRESSSYTLNVPLPPTLISHLSIAKETMEGRKSGQKSSIVLPTEFFDKFIKESLPLGMKSILNETICISTESTEEKKTRIDVYCTSSSLRQSIISSIECRSLLSYSLSCSSHSPILPVPSLQSLNSLFHSIFPN</sequence>
<protein>
    <submittedName>
        <fullName evidence="2">Uncharacterized protein</fullName>
    </submittedName>
</protein>
<dbReference type="AlphaFoldDB" id="A0AAV5V566"/>
<dbReference type="EMBL" id="BTSY01000002">
    <property type="protein sequence ID" value="GMT14531.1"/>
    <property type="molecule type" value="Genomic_DNA"/>
</dbReference>
<accession>A0AAV5V566</accession>